<dbReference type="InterPro" id="IPR027417">
    <property type="entry name" value="P-loop_NTPase"/>
</dbReference>
<name>A0A0F9STS8_9ZZZZ</name>
<dbReference type="AlphaFoldDB" id="A0A0F9STS8"/>
<proteinExistence type="predicted"/>
<dbReference type="SUPFAM" id="SSF52540">
    <property type="entry name" value="P-loop containing nucleoside triphosphate hydrolases"/>
    <property type="match status" value="1"/>
</dbReference>
<protein>
    <recommendedName>
        <fullName evidence="2">ATP-binding protein</fullName>
    </recommendedName>
</protein>
<gene>
    <name evidence="1" type="ORF">LCGC14_0432690</name>
</gene>
<reference evidence="1" key="1">
    <citation type="journal article" date="2015" name="Nature">
        <title>Complex archaea that bridge the gap between prokaryotes and eukaryotes.</title>
        <authorList>
            <person name="Spang A."/>
            <person name="Saw J.H."/>
            <person name="Jorgensen S.L."/>
            <person name="Zaremba-Niedzwiedzka K."/>
            <person name="Martijn J."/>
            <person name="Lind A.E."/>
            <person name="van Eijk R."/>
            <person name="Schleper C."/>
            <person name="Guy L."/>
            <person name="Ettema T.J."/>
        </authorList>
    </citation>
    <scope>NUCLEOTIDE SEQUENCE</scope>
</reference>
<dbReference type="EMBL" id="LAZR01000407">
    <property type="protein sequence ID" value="KKN70244.1"/>
    <property type="molecule type" value="Genomic_DNA"/>
</dbReference>
<evidence type="ECO:0008006" key="2">
    <source>
        <dbReference type="Google" id="ProtNLM"/>
    </source>
</evidence>
<accession>A0A0F9STS8</accession>
<evidence type="ECO:0000313" key="1">
    <source>
        <dbReference type="EMBL" id="KKN70244.1"/>
    </source>
</evidence>
<organism evidence="1">
    <name type="scientific">marine sediment metagenome</name>
    <dbReference type="NCBI Taxonomy" id="412755"/>
    <lineage>
        <taxon>unclassified sequences</taxon>
        <taxon>metagenomes</taxon>
        <taxon>ecological metagenomes</taxon>
    </lineage>
</organism>
<sequence>MSTPVLIMGESGSGKSTSIRSLDPKETFIINVLNKPLPFKGWKKLYKEKTEEEGSICNLYNTDKASTIIASLNRINELTHIKNVVIDDFQYVMANEFMNRALERGYDKFTEIAKNSWSIINTAINCRPDLIIYFLTHSDIDIRGKTKCKTIGKLLDEKITIEGMFTIVLNSIVTDDCYYFQTQSTDKYCSKSPMEMFDSKTIQNDLQFVSDKINEYFNEDITQ</sequence>
<comment type="caution">
    <text evidence="1">The sequence shown here is derived from an EMBL/GenBank/DDBJ whole genome shotgun (WGS) entry which is preliminary data.</text>
</comment>